<dbReference type="Proteomes" id="UP000502504">
    <property type="component" value="Chromosome"/>
</dbReference>
<proteinExistence type="predicted"/>
<evidence type="ECO:0000256" key="1">
    <source>
        <dbReference type="SAM" id="Phobius"/>
    </source>
</evidence>
<evidence type="ECO:0000313" key="3">
    <source>
        <dbReference type="EMBL" id="QIT47584.1"/>
    </source>
</evidence>
<feature type="transmembrane region" description="Helical" evidence="1">
    <location>
        <begin position="37"/>
        <end position="57"/>
    </location>
</feature>
<keyword evidence="1" id="KW-0812">Transmembrane</keyword>
<reference evidence="2 4" key="1">
    <citation type="submission" date="2015-07" db="EMBL/GenBank/DDBJ databases">
        <title>Draft Genome Sequence of Streptomyces antibioticus, IMRU 3720 reveals insights in the evolution of actinomycin biosynthetic gene clusters in Streptomyces.</title>
        <authorList>
            <person name="Crnovcic I."/>
            <person name="Ruckert C."/>
            <person name="Kalinowksi J."/>
            <person name="Keller U."/>
        </authorList>
    </citation>
    <scope>NUCLEOTIDE SEQUENCE [LARGE SCALE GENOMIC DNA]</scope>
    <source>
        <strain evidence="2 4">DSM 41481</strain>
    </source>
</reference>
<reference evidence="3 5" key="2">
    <citation type="submission" date="2020-03" db="EMBL/GenBank/DDBJ databases">
        <title>Is there a link between lipid content and antibiotic production in Streptomyces?</title>
        <authorList>
            <person name="David M."/>
            <person name="Lejeune C."/>
            <person name="Abreu S."/>
            <person name="Thibessard A."/>
            <person name="Leblond P."/>
            <person name="Chaminade P."/>
            <person name="Virolle M.-J."/>
        </authorList>
    </citation>
    <scope>NUCLEOTIDE SEQUENCE [LARGE SCALE GENOMIC DNA]</scope>
    <source>
        <strain evidence="3 5">DSM 41481</strain>
    </source>
</reference>
<gene>
    <name evidence="2" type="ORF">AFM16_31455</name>
    <name evidence="3" type="ORF">HCX60_32005</name>
</gene>
<dbReference type="Proteomes" id="UP000190306">
    <property type="component" value="Chromosome"/>
</dbReference>
<evidence type="ECO:0000313" key="2">
    <source>
        <dbReference type="EMBL" id="OOQ47267.1"/>
    </source>
</evidence>
<accession>A0AAE7CNN3</accession>
<sequence>MTFRYRLLVAAHTVAVLAIAVAAVCLADLLPVPNPTTAWAADMAAGLFAGLGASTWLPCPCHRKDGHG</sequence>
<evidence type="ECO:0000313" key="4">
    <source>
        <dbReference type="Proteomes" id="UP000190306"/>
    </source>
</evidence>
<keyword evidence="1" id="KW-0472">Membrane</keyword>
<keyword evidence="1" id="KW-1133">Transmembrane helix</keyword>
<organism evidence="3 5">
    <name type="scientific">Streptomyces antibioticus</name>
    <dbReference type="NCBI Taxonomy" id="1890"/>
    <lineage>
        <taxon>Bacteria</taxon>
        <taxon>Bacillati</taxon>
        <taxon>Actinomycetota</taxon>
        <taxon>Actinomycetes</taxon>
        <taxon>Kitasatosporales</taxon>
        <taxon>Streptomycetaceae</taxon>
        <taxon>Streptomyces</taxon>
    </lineage>
</organism>
<protein>
    <submittedName>
        <fullName evidence="3">Uncharacterized protein</fullName>
    </submittedName>
</protein>
<dbReference type="EMBL" id="CP050692">
    <property type="protein sequence ID" value="QIT47584.1"/>
    <property type="molecule type" value="Genomic_DNA"/>
</dbReference>
<dbReference type="AlphaFoldDB" id="A0AAE7CNN3"/>
<dbReference type="EMBL" id="LHQL01000014">
    <property type="protein sequence ID" value="OOQ47267.1"/>
    <property type="molecule type" value="Genomic_DNA"/>
</dbReference>
<keyword evidence="4" id="KW-1185">Reference proteome</keyword>
<name>A0AAE7CNN3_STRAT</name>
<evidence type="ECO:0000313" key="5">
    <source>
        <dbReference type="Proteomes" id="UP000502504"/>
    </source>
</evidence>
<dbReference type="RefSeq" id="WP_078635936.1">
    <property type="nucleotide sequence ID" value="NZ_CM007717.1"/>
</dbReference>